<proteinExistence type="predicted"/>
<feature type="signal peptide" evidence="1">
    <location>
        <begin position="1"/>
        <end position="27"/>
    </location>
</feature>
<keyword evidence="1" id="KW-0732">Signal</keyword>
<gene>
    <name evidence="2" type="ORF">BFC18_13275</name>
</gene>
<name>A0A1E7ZAJ8_9ALTE</name>
<feature type="chain" id="PRO_5009209595" evidence="1">
    <location>
        <begin position="28"/>
        <end position="325"/>
    </location>
</feature>
<accession>A0A1E7ZAJ8</accession>
<protein>
    <submittedName>
        <fullName evidence="2">Uncharacterized protein</fullName>
    </submittedName>
</protein>
<evidence type="ECO:0000256" key="1">
    <source>
        <dbReference type="SAM" id="SignalP"/>
    </source>
</evidence>
<evidence type="ECO:0000313" key="2">
    <source>
        <dbReference type="EMBL" id="OFC70471.1"/>
    </source>
</evidence>
<evidence type="ECO:0000313" key="3">
    <source>
        <dbReference type="Proteomes" id="UP000175691"/>
    </source>
</evidence>
<dbReference type="Proteomes" id="UP000175691">
    <property type="component" value="Unassembled WGS sequence"/>
</dbReference>
<sequence length="325" mass="35100">MRNKTSHSFITALIASSLLIVSLGAQAKEKVDKRLETSASPHVEIEHVSGKAKIIGWDKNEVYVSGELGDRTEEFIFEKDGNDITIQVETNHRKINWKEKDYDDGDDLTIYVPTKSGVSYTAVNAGVSVESLTDSVQLEVVNGDIDAKDIAGRMKLETVNGDISLNAVRGLLQIETVNGDVKGEHQGDELTKVMTVNGNVKLKTSSPVVEFESVNGDAELELALIKSLSLTTVNGEIETSMTLDSKADVEASSVGGTITLTMQKDVSARFELEAHAGGDIVNKITSDKQKSAKYGPSKWLEFSVNKGSAGVEMSTVHGELIVKTK</sequence>
<dbReference type="AlphaFoldDB" id="A0A1E7ZAJ8"/>
<comment type="caution">
    <text evidence="2">The sequence shown here is derived from an EMBL/GenBank/DDBJ whole genome shotgun (WGS) entry which is preliminary data.</text>
</comment>
<dbReference type="EMBL" id="MDHN01000029">
    <property type="protein sequence ID" value="OFC70471.1"/>
    <property type="molecule type" value="Genomic_DNA"/>
</dbReference>
<dbReference type="STRING" id="1656094.BFC18_13275"/>
<keyword evidence="3" id="KW-1185">Reference proteome</keyword>
<organism evidence="2 3">
    <name type="scientific">Alteromonas confluentis</name>
    <dbReference type="NCBI Taxonomy" id="1656094"/>
    <lineage>
        <taxon>Bacteria</taxon>
        <taxon>Pseudomonadati</taxon>
        <taxon>Pseudomonadota</taxon>
        <taxon>Gammaproteobacteria</taxon>
        <taxon>Alteromonadales</taxon>
        <taxon>Alteromonadaceae</taxon>
        <taxon>Alteromonas/Salinimonas group</taxon>
        <taxon>Alteromonas</taxon>
    </lineage>
</organism>
<reference evidence="2 3" key="1">
    <citation type="submission" date="2016-08" db="EMBL/GenBank/DDBJ databases">
        <authorList>
            <person name="Seilhamer J.J."/>
        </authorList>
    </citation>
    <scope>NUCLEOTIDE SEQUENCE [LARGE SCALE GENOMIC DNA]</scope>
    <source>
        <strain evidence="2 3">KCTC 42603</strain>
    </source>
</reference>